<evidence type="ECO:0000313" key="2">
    <source>
        <dbReference type="Proteomes" id="UP000029228"/>
    </source>
</evidence>
<dbReference type="EMBL" id="BBMR01000006">
    <property type="protein sequence ID" value="GAL20862.1"/>
    <property type="molecule type" value="Genomic_DNA"/>
</dbReference>
<dbReference type="Proteomes" id="UP000029228">
    <property type="component" value="Unassembled WGS sequence"/>
</dbReference>
<comment type="caution">
    <text evidence="1">The sequence shown here is derived from an EMBL/GenBank/DDBJ whole genome shotgun (WGS) entry which is preliminary data.</text>
</comment>
<keyword evidence="2" id="KW-1185">Reference proteome</keyword>
<name>A0A090SNA4_9VIBR</name>
<dbReference type="OrthoDB" id="5880609at2"/>
<accession>A0A090SNA4</accession>
<dbReference type="AlphaFoldDB" id="A0A090SNA4"/>
<protein>
    <submittedName>
        <fullName evidence="1">Uncharacterized protein</fullName>
    </submittedName>
</protein>
<reference evidence="1 2" key="2">
    <citation type="submission" date="2014-09" db="EMBL/GenBank/DDBJ databases">
        <authorList>
            <consortium name="NBRP consortium"/>
            <person name="Sawabe T."/>
            <person name="Meirelles P."/>
            <person name="Nakanishi M."/>
            <person name="Sayaka M."/>
            <person name="Hattori M."/>
            <person name="Ohkuma M."/>
        </authorList>
    </citation>
    <scope>NUCLEOTIDE SEQUENCE [LARGE SCALE GENOMIC DNA]</scope>
    <source>
        <strain evidence="2">JCM19235</strain>
    </source>
</reference>
<gene>
    <name evidence="1" type="ORF">JCM19235_3864</name>
</gene>
<organism evidence="1 2">
    <name type="scientific">Vibrio maritimus</name>
    <dbReference type="NCBI Taxonomy" id="990268"/>
    <lineage>
        <taxon>Bacteria</taxon>
        <taxon>Pseudomonadati</taxon>
        <taxon>Pseudomonadota</taxon>
        <taxon>Gammaproteobacteria</taxon>
        <taxon>Vibrionales</taxon>
        <taxon>Vibrionaceae</taxon>
        <taxon>Vibrio</taxon>
    </lineage>
</organism>
<evidence type="ECO:0000313" key="1">
    <source>
        <dbReference type="EMBL" id="GAL20862.1"/>
    </source>
</evidence>
<dbReference type="RefSeq" id="WP_042475162.1">
    <property type="nucleotide sequence ID" value="NZ_CP090439.1"/>
</dbReference>
<dbReference type="STRING" id="990268.JCM19235_3864"/>
<proteinExistence type="predicted"/>
<reference evidence="1 2" key="1">
    <citation type="submission" date="2014-09" db="EMBL/GenBank/DDBJ databases">
        <title>Vibrio maritimus JCM 19235. (C45) whole genome shotgun sequence.</title>
        <authorList>
            <person name="Sawabe T."/>
            <person name="Meirelles P."/>
            <person name="Nakanishi M."/>
            <person name="Sayaka M."/>
            <person name="Hattori M."/>
            <person name="Ohkuma M."/>
        </authorList>
    </citation>
    <scope>NUCLEOTIDE SEQUENCE [LARGE SCALE GENOMIC DNA]</scope>
    <source>
        <strain evidence="2">JCM19235</strain>
    </source>
</reference>
<sequence length="77" mass="8647">MPTNYCAACKKDTAHKAVMRRSHNDSSSALQSFQMLMSQLVNGSGYYKLERQLYCRVCNTQNQESVKPVITGQTNLA</sequence>